<sequence length="50" mass="5764">MQTSDISFKRHRFPPQIVAHAVWLYLRFNLTPCGRIDSGISFPVPDFLST</sequence>
<protein>
    <recommendedName>
        <fullName evidence="3">Transposase</fullName>
    </recommendedName>
</protein>
<organism evidence="1 2">
    <name type="scientific">Ochrobactrum quorumnocens</name>
    <dbReference type="NCBI Taxonomy" id="271865"/>
    <lineage>
        <taxon>Bacteria</taxon>
        <taxon>Pseudomonadati</taxon>
        <taxon>Pseudomonadota</taxon>
        <taxon>Alphaproteobacteria</taxon>
        <taxon>Hyphomicrobiales</taxon>
        <taxon>Brucellaceae</taxon>
        <taxon>Brucella/Ochrobactrum group</taxon>
        <taxon>Ochrobactrum</taxon>
    </lineage>
</organism>
<evidence type="ECO:0000313" key="1">
    <source>
        <dbReference type="EMBL" id="ASV88142.1"/>
    </source>
</evidence>
<name>A0A248UNF7_9HYPH</name>
<dbReference type="AlphaFoldDB" id="A0A248UNF7"/>
<dbReference type="Proteomes" id="UP000215256">
    <property type="component" value="Plasmid unnamed1"/>
</dbReference>
<reference evidence="1 2" key="1">
    <citation type="submission" date="2017-07" db="EMBL/GenBank/DDBJ databases">
        <title>Phylogenetic study on the rhizospheric bacterium Ochrobactrum sp. A44.</title>
        <authorList>
            <person name="Krzyzanowska D.M."/>
            <person name="Ossowicki A."/>
            <person name="Rajewska M."/>
            <person name="Maciag T."/>
            <person name="Kaczynski Z."/>
            <person name="Czerwicka M."/>
            <person name="Jafra S."/>
        </authorList>
    </citation>
    <scope>NUCLEOTIDE SEQUENCE [LARGE SCALE GENOMIC DNA]</scope>
    <source>
        <strain evidence="1 2">A44</strain>
        <plasmid evidence="1 2">unnamed1</plasmid>
    </source>
</reference>
<evidence type="ECO:0000313" key="2">
    <source>
        <dbReference type="Proteomes" id="UP000215256"/>
    </source>
</evidence>
<geneLocation type="plasmid" evidence="1 2">
    <name>unnamed1</name>
</geneLocation>
<dbReference type="KEGG" id="och:CES85_3237"/>
<dbReference type="EMBL" id="CP022605">
    <property type="protein sequence ID" value="ASV88142.1"/>
    <property type="molecule type" value="Genomic_DNA"/>
</dbReference>
<keyword evidence="1" id="KW-0614">Plasmid</keyword>
<accession>A0A248UNF7</accession>
<evidence type="ECO:0008006" key="3">
    <source>
        <dbReference type="Google" id="ProtNLM"/>
    </source>
</evidence>
<gene>
    <name evidence="1" type="ORF">CES85_3237</name>
</gene>
<proteinExistence type="predicted"/>